<dbReference type="InterPro" id="IPR036390">
    <property type="entry name" value="WH_DNA-bd_sf"/>
</dbReference>
<dbReference type="InterPro" id="IPR050707">
    <property type="entry name" value="HTH_MetabolicPath_Reg"/>
</dbReference>
<dbReference type="EMBL" id="CP025738">
    <property type="protein sequence ID" value="AUO47306.1"/>
    <property type="molecule type" value="Genomic_DNA"/>
</dbReference>
<evidence type="ECO:0000313" key="8">
    <source>
        <dbReference type="EMBL" id="AUO47306.1"/>
    </source>
</evidence>
<dbReference type="Pfam" id="PF09339">
    <property type="entry name" value="HTH_IclR"/>
    <property type="match status" value="1"/>
</dbReference>
<dbReference type="SMART" id="SM00346">
    <property type="entry name" value="HTH_ICLR"/>
    <property type="match status" value="1"/>
</dbReference>
<accession>A0ABN5G9M8</accession>
<name>A0ABN5G9M8_PSEO1</name>
<dbReference type="InterPro" id="IPR005471">
    <property type="entry name" value="Tscrpt_reg_IclR_N"/>
</dbReference>
<evidence type="ECO:0000313" key="9">
    <source>
        <dbReference type="Proteomes" id="UP000235315"/>
    </source>
</evidence>
<feature type="domain" description="HTH iclR-type" evidence="6">
    <location>
        <begin position="1"/>
        <end position="61"/>
    </location>
</feature>
<evidence type="ECO:0000259" key="7">
    <source>
        <dbReference type="PROSITE" id="PS51078"/>
    </source>
</evidence>
<keyword evidence="2" id="KW-0238">DNA-binding</keyword>
<dbReference type="PROSITE" id="PS51078">
    <property type="entry name" value="ICLR_ED"/>
    <property type="match status" value="1"/>
</dbReference>
<dbReference type="InterPro" id="IPR029016">
    <property type="entry name" value="GAF-like_dom_sf"/>
</dbReference>
<evidence type="ECO:0000256" key="1">
    <source>
        <dbReference type="ARBA" id="ARBA00023015"/>
    </source>
</evidence>
<dbReference type="SUPFAM" id="SSF55781">
    <property type="entry name" value="GAF domain-like"/>
    <property type="match status" value="1"/>
</dbReference>
<evidence type="ECO:0000256" key="5">
    <source>
        <dbReference type="ARBA" id="ARBA00042627"/>
    </source>
</evidence>
<evidence type="ECO:0000256" key="3">
    <source>
        <dbReference type="ARBA" id="ARBA00023163"/>
    </source>
</evidence>
<protein>
    <recommendedName>
        <fullName evidence="4">HTH-type transcriptional repressor AllR</fullName>
    </recommendedName>
    <alternativeName>
        <fullName evidence="5">Negative regulator of allantoin and glyoxylate utilization operons</fullName>
    </alternativeName>
</protein>
<evidence type="ECO:0000256" key="2">
    <source>
        <dbReference type="ARBA" id="ARBA00023125"/>
    </source>
</evidence>
<dbReference type="Gene3D" id="3.30.450.40">
    <property type="match status" value="1"/>
</dbReference>
<dbReference type="InterPro" id="IPR014757">
    <property type="entry name" value="Tscrpt_reg_IclR_C"/>
</dbReference>
<keyword evidence="3" id="KW-0804">Transcription</keyword>
<feature type="domain" description="IclR-ED" evidence="7">
    <location>
        <begin position="62"/>
        <end position="245"/>
    </location>
</feature>
<organism evidence="8 9">
    <name type="scientific">Pseudomonas ogarae (strain DSM 112162 / CECT 30235 / F113)</name>
    <dbReference type="NCBI Taxonomy" id="1114970"/>
    <lineage>
        <taxon>Bacteria</taxon>
        <taxon>Pseudomonadati</taxon>
        <taxon>Pseudomonadota</taxon>
        <taxon>Gammaproteobacteria</taxon>
        <taxon>Pseudomonadales</taxon>
        <taxon>Pseudomonadaceae</taxon>
        <taxon>Pseudomonas</taxon>
    </lineage>
</organism>
<dbReference type="Gene3D" id="1.10.10.10">
    <property type="entry name" value="Winged helix-like DNA-binding domain superfamily/Winged helix DNA-binding domain"/>
    <property type="match status" value="1"/>
</dbReference>
<keyword evidence="1" id="KW-0805">Transcription regulation</keyword>
<evidence type="ECO:0000256" key="4">
    <source>
        <dbReference type="ARBA" id="ARBA00040379"/>
    </source>
</evidence>
<evidence type="ECO:0000259" key="6">
    <source>
        <dbReference type="PROSITE" id="PS51077"/>
    </source>
</evidence>
<dbReference type="InterPro" id="IPR036388">
    <property type="entry name" value="WH-like_DNA-bd_sf"/>
</dbReference>
<dbReference type="PROSITE" id="PS51077">
    <property type="entry name" value="HTH_ICLR"/>
    <property type="match status" value="1"/>
</dbReference>
<reference evidence="8 9" key="1">
    <citation type="submission" date="2018-01" db="EMBL/GenBank/DDBJ databases">
        <title>Tropical forage species Digitaria eriantha prevents oxidative stress under low temperature conditions by the incorporation of polyhydroxybutyrate-producing endophytic bacteria.</title>
        <authorList>
            <person name="Stritzler M."/>
            <person name="Ayub N."/>
        </authorList>
    </citation>
    <scope>NUCLEOTIDE SEQUENCE [LARGE SCALE GENOMIC DNA]</scope>
    <source>
        <strain evidence="8 9">FR1</strain>
    </source>
</reference>
<gene>
    <name evidence="8" type="ORF">C1C98_18570</name>
</gene>
<dbReference type="RefSeq" id="WP_041475999.1">
    <property type="nucleotide sequence ID" value="NC_016830.1"/>
</dbReference>
<sequence length="247" mass="27160">MSSLNKMLSILDFFSIEKSTWSPDELIAEAGLSRPTGYRYLKELCDSGLLRRAQSGYSLGPRIVEMDYYIRQSDRLLISCRPVMNRLAQETGCDILLASIYGVRILAVHQEQGELSSPVAYGRGRPMPLFRGGGSKVILAALSPARQKRLYASHTAEITEAGLGQTWKAFRAHMLKIQQDGHVISVGELDSNAAGVAVPLYSGTSLEPAALILVTTRSRFALVDQARLIELLKNSARQIEIADSINH</sequence>
<dbReference type="SUPFAM" id="SSF46785">
    <property type="entry name" value="Winged helix' DNA-binding domain"/>
    <property type="match status" value="1"/>
</dbReference>
<keyword evidence="9" id="KW-1185">Reference proteome</keyword>
<dbReference type="Proteomes" id="UP000235315">
    <property type="component" value="Chromosome"/>
</dbReference>
<dbReference type="PANTHER" id="PTHR30136">
    <property type="entry name" value="HELIX-TURN-HELIX TRANSCRIPTIONAL REGULATOR, ICLR FAMILY"/>
    <property type="match status" value="1"/>
</dbReference>
<proteinExistence type="predicted"/>
<dbReference type="PANTHER" id="PTHR30136:SF24">
    <property type="entry name" value="HTH-TYPE TRANSCRIPTIONAL REPRESSOR ALLR"/>
    <property type="match status" value="1"/>
</dbReference>
<dbReference type="Pfam" id="PF01614">
    <property type="entry name" value="IclR_C"/>
    <property type="match status" value="1"/>
</dbReference>